<dbReference type="SMART" id="SM00543">
    <property type="entry name" value="MIF4G"/>
    <property type="match status" value="1"/>
</dbReference>
<accession>A0A0N4Z261</accession>
<evidence type="ECO:0000256" key="1">
    <source>
        <dbReference type="ARBA" id="ARBA00004324"/>
    </source>
</evidence>
<keyword evidence="4" id="KW-0508">mRNA splicing</keyword>
<dbReference type="InterPro" id="IPR016024">
    <property type="entry name" value="ARM-type_fold"/>
</dbReference>
<keyword evidence="8" id="KW-1185">Reference proteome</keyword>
<dbReference type="PANTHER" id="PTHR18034:SF3">
    <property type="entry name" value="PRE-MRNA-SPLICING FACTOR CWC22 HOMOLOG"/>
    <property type="match status" value="1"/>
</dbReference>
<comment type="similarity">
    <text evidence="2">Belongs to the CWC22 family.</text>
</comment>
<dbReference type="InterPro" id="IPR003890">
    <property type="entry name" value="MIF4G-like_typ-3"/>
</dbReference>
<evidence type="ECO:0000313" key="8">
    <source>
        <dbReference type="Proteomes" id="UP000038045"/>
    </source>
</evidence>
<evidence type="ECO:0000256" key="3">
    <source>
        <dbReference type="ARBA" id="ARBA00022664"/>
    </source>
</evidence>
<dbReference type="Gene3D" id="1.25.40.180">
    <property type="match status" value="1"/>
</dbReference>
<feature type="domain" description="MI" evidence="7">
    <location>
        <begin position="361"/>
        <end position="477"/>
    </location>
</feature>
<keyword evidence="5" id="KW-0539">Nucleus</keyword>
<dbReference type="Pfam" id="PF02847">
    <property type="entry name" value="MA3"/>
    <property type="match status" value="1"/>
</dbReference>
<dbReference type="GO" id="GO:0016607">
    <property type="term" value="C:nuclear speck"/>
    <property type="evidence" value="ECO:0007669"/>
    <property type="project" value="UniProtKB-SubCell"/>
</dbReference>
<dbReference type="InterPro" id="IPR050781">
    <property type="entry name" value="CWC22_splicing_factor"/>
</dbReference>
<evidence type="ECO:0000256" key="6">
    <source>
        <dbReference type="SAM" id="MobiDB-lite"/>
    </source>
</evidence>
<evidence type="ECO:0000256" key="4">
    <source>
        <dbReference type="ARBA" id="ARBA00023187"/>
    </source>
</evidence>
<dbReference type="SUPFAM" id="SSF48371">
    <property type="entry name" value="ARM repeat"/>
    <property type="match status" value="1"/>
</dbReference>
<dbReference type="GO" id="GO:0000398">
    <property type="term" value="P:mRNA splicing, via spliceosome"/>
    <property type="evidence" value="ECO:0007669"/>
    <property type="project" value="TreeGrafter"/>
</dbReference>
<sequence>MSDEEGASTSKRRRCEPESSNKKEAKPEMKPLSVNTYMPPSKMMAMMAKIEDKNSETYQRLNWELLKKKIQGAVNKLNAQNIVPVLQELMKVNVIRGKGLLIKALIQAQAFSPTFSNVYAAFVSVINSKFPNIGELLIKRLVIQFKRCYNRNDKDNAKKILQFIAHLTNQNVIHELLSLEILFTLMETPTDDSIEMSITFVREIGMKLTEISPKGITAIFERLRSILNNTETISKRIQYMIEVLFQTRKEKFAAHVAVLEELDLIEEDDQITHNISLTETLDPENKLNYFNLDPEFEENEKQYDEIRKEILGEDDDEEEEEEEGNGEVQSDGEDDNAEVPSTTESSGPMKIIDMTEEQLTAFRKSVYLTLQSSLDYQEAAHKLLKNEWKPGFDKELCNMIVDACAQQRSYENFYGNLAARFCNLKQEFQNCFEEIAKNAYTNVHRFPITQLRNVAFLVSHLLFTNSINWDVLSIIRLTETDTTPAGRIYLKFVFQTIVENMGAAKLYEKIKDPEMAHIWKGIFPRYNKEDIMFAINYFTMIDLGQLTIDMRERLKKLNENDKL</sequence>
<dbReference type="SMART" id="SM00544">
    <property type="entry name" value="MA3"/>
    <property type="match status" value="1"/>
</dbReference>
<feature type="compositionally biased region" description="Basic and acidic residues" evidence="6">
    <location>
        <begin position="15"/>
        <end position="29"/>
    </location>
</feature>
<evidence type="ECO:0000256" key="5">
    <source>
        <dbReference type="ARBA" id="ARBA00023242"/>
    </source>
</evidence>
<feature type="compositionally biased region" description="Acidic residues" evidence="6">
    <location>
        <begin position="312"/>
        <end position="337"/>
    </location>
</feature>
<evidence type="ECO:0000259" key="7">
    <source>
        <dbReference type="PROSITE" id="PS51366"/>
    </source>
</evidence>
<evidence type="ECO:0000313" key="9">
    <source>
        <dbReference type="WBParaSite" id="PTRK_0000095600.1"/>
    </source>
</evidence>
<dbReference type="AlphaFoldDB" id="A0A0N4Z261"/>
<dbReference type="GO" id="GO:0071013">
    <property type="term" value="C:catalytic step 2 spliceosome"/>
    <property type="evidence" value="ECO:0007669"/>
    <property type="project" value="TreeGrafter"/>
</dbReference>
<dbReference type="InterPro" id="IPR003891">
    <property type="entry name" value="Initiation_fac_eIF4g_MI"/>
</dbReference>
<feature type="region of interest" description="Disordered" evidence="6">
    <location>
        <begin position="1"/>
        <end position="34"/>
    </location>
</feature>
<evidence type="ECO:0000256" key="2">
    <source>
        <dbReference type="ARBA" id="ARBA00006856"/>
    </source>
</evidence>
<dbReference type="PANTHER" id="PTHR18034">
    <property type="entry name" value="CELL CYCLE CONTROL PROTEIN CWF22-RELATED"/>
    <property type="match status" value="1"/>
</dbReference>
<dbReference type="GO" id="GO:0003723">
    <property type="term" value="F:RNA binding"/>
    <property type="evidence" value="ECO:0007669"/>
    <property type="project" value="InterPro"/>
</dbReference>
<dbReference type="PROSITE" id="PS51366">
    <property type="entry name" value="MI"/>
    <property type="match status" value="1"/>
</dbReference>
<dbReference type="Proteomes" id="UP000038045">
    <property type="component" value="Unplaced"/>
</dbReference>
<protein>
    <submittedName>
        <fullName evidence="9">MI domain-containing protein</fullName>
    </submittedName>
</protein>
<keyword evidence="3" id="KW-0507">mRNA processing</keyword>
<dbReference type="Pfam" id="PF02854">
    <property type="entry name" value="MIF4G"/>
    <property type="match status" value="1"/>
</dbReference>
<dbReference type="WBParaSite" id="PTRK_0000095600.1">
    <property type="protein sequence ID" value="PTRK_0000095600.1"/>
    <property type="gene ID" value="PTRK_0000095600"/>
</dbReference>
<organism evidence="8 9">
    <name type="scientific">Parastrongyloides trichosuri</name>
    <name type="common">Possum-specific nematode worm</name>
    <dbReference type="NCBI Taxonomy" id="131310"/>
    <lineage>
        <taxon>Eukaryota</taxon>
        <taxon>Metazoa</taxon>
        <taxon>Ecdysozoa</taxon>
        <taxon>Nematoda</taxon>
        <taxon>Chromadorea</taxon>
        <taxon>Rhabditida</taxon>
        <taxon>Tylenchina</taxon>
        <taxon>Panagrolaimomorpha</taxon>
        <taxon>Strongyloidoidea</taxon>
        <taxon>Strongyloididae</taxon>
        <taxon>Parastrongyloides</taxon>
    </lineage>
</organism>
<comment type="subcellular location">
    <subcellularLocation>
        <location evidence="1">Nucleus speckle</location>
    </subcellularLocation>
</comment>
<feature type="region of interest" description="Disordered" evidence="6">
    <location>
        <begin position="311"/>
        <end position="349"/>
    </location>
</feature>
<dbReference type="STRING" id="131310.A0A0N4Z261"/>
<reference evidence="9" key="1">
    <citation type="submission" date="2017-02" db="UniProtKB">
        <authorList>
            <consortium name="WormBaseParasite"/>
        </authorList>
    </citation>
    <scope>IDENTIFICATION</scope>
</reference>
<proteinExistence type="inferred from homology"/>
<name>A0A0N4Z261_PARTI</name>